<sequence>MNIKAPFAGNVIREDSIEINGVVVKAVLTDIKTLVKVDYLTFNFENIEGYINFPPSIKMHVRHETWSKADQQKAVDFIIEFFSK</sequence>
<dbReference type="Proteomes" id="UP000246622">
    <property type="component" value="Segment"/>
</dbReference>
<proteinExistence type="predicted"/>
<keyword evidence="2" id="KW-1185">Reference proteome</keyword>
<accession>A0A2S1GRY9</accession>
<dbReference type="EMBL" id="MH051917">
    <property type="protein sequence ID" value="AWD92112.1"/>
    <property type="molecule type" value="Genomic_DNA"/>
</dbReference>
<reference evidence="1 2" key="1">
    <citation type="submission" date="2018-03" db="EMBL/GenBank/DDBJ databases">
        <title>Complete genome sequence analysis of Enterobacteria phage IME341.</title>
        <authorList>
            <person name="Li P."/>
            <person name="Wang J."/>
            <person name="Tong Y."/>
        </authorList>
    </citation>
    <scope>NUCLEOTIDE SEQUENCE [LARGE SCALE GENOMIC DNA]</scope>
</reference>
<name>A0A2S1GRY9_9CAUD</name>
<protein>
    <submittedName>
        <fullName evidence="1">Uncharacterized protein</fullName>
    </submittedName>
</protein>
<dbReference type="GeneID" id="65112469"/>
<evidence type="ECO:0000313" key="1">
    <source>
        <dbReference type="EMBL" id="AWD92112.1"/>
    </source>
</evidence>
<evidence type="ECO:0000313" key="2">
    <source>
        <dbReference type="Proteomes" id="UP000246622"/>
    </source>
</evidence>
<organism evidence="1 2">
    <name type="scientific">Enterobacteria phage vB_EcoM_IME341</name>
    <dbReference type="NCBI Taxonomy" id="2163891"/>
    <lineage>
        <taxon>Viruses</taxon>
        <taxon>Duplodnaviria</taxon>
        <taxon>Heunggongvirae</taxon>
        <taxon>Uroviricota</taxon>
        <taxon>Caudoviricetes</taxon>
        <taxon>Pantevenvirales</taxon>
        <taxon>Straboviridae</taxon>
        <taxon>Tevenvirinae</taxon>
        <taxon>Dhakavirus</taxon>
        <taxon>Dhakavirus ime348</taxon>
    </lineage>
</organism>
<dbReference type="RefSeq" id="YP_010094859.1">
    <property type="nucleotide sequence ID" value="NC_055742.1"/>
</dbReference>
<dbReference type="KEGG" id="vg:65112469"/>